<comment type="similarity">
    <text evidence="4 12">Belongs to the RNase HII family.</text>
</comment>
<dbReference type="GO" id="GO:0004523">
    <property type="term" value="F:RNA-DNA hybrid ribonuclease activity"/>
    <property type="evidence" value="ECO:0007669"/>
    <property type="project" value="UniProtKB-UniRule"/>
</dbReference>
<dbReference type="PANTHER" id="PTHR10954:SF23">
    <property type="entry name" value="RIBONUCLEASE"/>
    <property type="match status" value="1"/>
</dbReference>
<dbReference type="GO" id="GO:0032299">
    <property type="term" value="C:ribonuclease H2 complex"/>
    <property type="evidence" value="ECO:0007669"/>
    <property type="project" value="TreeGrafter"/>
</dbReference>
<dbReference type="InterPro" id="IPR022898">
    <property type="entry name" value="RNase_HII"/>
</dbReference>
<feature type="binding site" evidence="11">
    <location>
        <position position="254"/>
    </location>
    <ligand>
        <name>a divalent metal cation</name>
        <dbReference type="ChEBI" id="CHEBI:60240"/>
    </ligand>
</feature>
<dbReference type="InterPro" id="IPR036397">
    <property type="entry name" value="RNaseH_sf"/>
</dbReference>
<name>A0A699Y8I5_HAELA</name>
<evidence type="ECO:0000256" key="12">
    <source>
        <dbReference type="RuleBase" id="RU003515"/>
    </source>
</evidence>
<feature type="region of interest" description="Disordered" evidence="13">
    <location>
        <begin position="154"/>
        <end position="173"/>
    </location>
</feature>
<dbReference type="Proteomes" id="UP000485058">
    <property type="component" value="Unassembled WGS sequence"/>
</dbReference>
<evidence type="ECO:0000256" key="8">
    <source>
        <dbReference type="ARBA" id="ARBA00022759"/>
    </source>
</evidence>
<keyword evidence="7 11" id="KW-0479">Metal-binding</keyword>
<dbReference type="NCBIfam" id="NF000595">
    <property type="entry name" value="PRK00015.1-3"/>
    <property type="match status" value="1"/>
</dbReference>
<dbReference type="GO" id="GO:0006298">
    <property type="term" value="P:mismatch repair"/>
    <property type="evidence" value="ECO:0007669"/>
    <property type="project" value="TreeGrafter"/>
</dbReference>
<dbReference type="Pfam" id="PF01351">
    <property type="entry name" value="RNase_HII"/>
    <property type="match status" value="1"/>
</dbReference>
<feature type="binding site" evidence="11">
    <location>
        <position position="255"/>
    </location>
    <ligand>
        <name>a divalent metal cation</name>
        <dbReference type="ChEBI" id="CHEBI:60240"/>
    </ligand>
</feature>
<proteinExistence type="inferred from homology"/>
<evidence type="ECO:0000256" key="5">
    <source>
        <dbReference type="ARBA" id="ARBA00022490"/>
    </source>
</evidence>
<dbReference type="AlphaFoldDB" id="A0A699Y8I5"/>
<comment type="catalytic activity">
    <reaction evidence="1 11 12">
        <text>Endonucleolytic cleavage to 5'-phosphomonoester.</text>
        <dbReference type="EC" id="3.1.26.4"/>
    </reaction>
</comment>
<dbReference type="SUPFAM" id="SSF53098">
    <property type="entry name" value="Ribonuclease H-like"/>
    <property type="match status" value="1"/>
</dbReference>
<evidence type="ECO:0000256" key="11">
    <source>
        <dbReference type="PROSITE-ProRule" id="PRU01319"/>
    </source>
</evidence>
<evidence type="ECO:0000259" key="14">
    <source>
        <dbReference type="PROSITE" id="PS51975"/>
    </source>
</evidence>
<keyword evidence="9 11" id="KW-0378">Hydrolase</keyword>
<gene>
    <name evidence="15" type="ORF">HaLaN_01131</name>
</gene>
<accession>A0A699Y8I5</accession>
<evidence type="ECO:0000256" key="2">
    <source>
        <dbReference type="ARBA" id="ARBA00004065"/>
    </source>
</evidence>
<feature type="non-terminal residue" evidence="15">
    <location>
        <position position="516"/>
    </location>
</feature>
<evidence type="ECO:0000256" key="4">
    <source>
        <dbReference type="ARBA" id="ARBA00007383"/>
    </source>
</evidence>
<evidence type="ECO:0000313" key="16">
    <source>
        <dbReference type="Proteomes" id="UP000485058"/>
    </source>
</evidence>
<reference evidence="15 16" key="1">
    <citation type="submission" date="2020-02" db="EMBL/GenBank/DDBJ databases">
        <title>Draft genome sequence of Haematococcus lacustris strain NIES-144.</title>
        <authorList>
            <person name="Morimoto D."/>
            <person name="Nakagawa S."/>
            <person name="Yoshida T."/>
            <person name="Sawayama S."/>
        </authorList>
    </citation>
    <scope>NUCLEOTIDE SEQUENCE [LARGE SCALE GENOMIC DNA]</scope>
    <source>
        <strain evidence="15 16">NIES-144</strain>
    </source>
</reference>
<comment type="function">
    <text evidence="2 12">Endonuclease that specifically degrades the RNA of RNA-DNA hybrids.</text>
</comment>
<evidence type="ECO:0000256" key="9">
    <source>
        <dbReference type="ARBA" id="ARBA00022801"/>
    </source>
</evidence>
<feature type="domain" description="RNase H type-2" evidence="14">
    <location>
        <begin position="248"/>
        <end position="492"/>
    </location>
</feature>
<evidence type="ECO:0000313" key="15">
    <source>
        <dbReference type="EMBL" id="GFH06487.1"/>
    </source>
</evidence>
<evidence type="ECO:0000256" key="3">
    <source>
        <dbReference type="ARBA" id="ARBA00004496"/>
    </source>
</evidence>
<dbReference type="EC" id="3.1.26.4" evidence="12"/>
<comment type="cofactor">
    <cofactor evidence="11">
        <name>Mn(2+)</name>
        <dbReference type="ChEBI" id="CHEBI:29035"/>
    </cofactor>
    <cofactor evidence="11">
        <name>Mg(2+)</name>
        <dbReference type="ChEBI" id="CHEBI:18420"/>
    </cofactor>
    <text evidence="11">Manganese or magnesium. Binds 1 divalent metal ion per monomer in the absence of substrate. May bind a second metal ion after substrate binding.</text>
</comment>
<feature type="binding site" evidence="11">
    <location>
        <position position="396"/>
    </location>
    <ligand>
        <name>a divalent metal cation</name>
        <dbReference type="ChEBI" id="CHEBI:60240"/>
    </ligand>
</feature>
<keyword evidence="8 11" id="KW-0255">Endonuclease</keyword>
<feature type="non-terminal residue" evidence="15">
    <location>
        <position position="1"/>
    </location>
</feature>
<protein>
    <recommendedName>
        <fullName evidence="12">Ribonuclease</fullName>
        <ecNumber evidence="12">3.1.26.4</ecNumber>
    </recommendedName>
</protein>
<evidence type="ECO:0000256" key="1">
    <source>
        <dbReference type="ARBA" id="ARBA00000077"/>
    </source>
</evidence>
<dbReference type="PANTHER" id="PTHR10954">
    <property type="entry name" value="RIBONUCLEASE H2 SUBUNIT A"/>
    <property type="match status" value="1"/>
</dbReference>
<comment type="caution">
    <text evidence="15">The sequence shown here is derived from an EMBL/GenBank/DDBJ whole genome shotgun (WGS) entry which is preliminary data.</text>
</comment>
<dbReference type="GO" id="GO:0005737">
    <property type="term" value="C:cytoplasm"/>
    <property type="evidence" value="ECO:0007669"/>
    <property type="project" value="UniProtKB-SubCell"/>
</dbReference>
<dbReference type="GO" id="GO:0043137">
    <property type="term" value="P:DNA replication, removal of RNA primer"/>
    <property type="evidence" value="ECO:0007669"/>
    <property type="project" value="TreeGrafter"/>
</dbReference>
<evidence type="ECO:0000256" key="7">
    <source>
        <dbReference type="ARBA" id="ARBA00022723"/>
    </source>
</evidence>
<dbReference type="EMBL" id="BLLF01000041">
    <property type="protein sequence ID" value="GFH06487.1"/>
    <property type="molecule type" value="Genomic_DNA"/>
</dbReference>
<dbReference type="CDD" id="cd07182">
    <property type="entry name" value="RNase_HII_bacteria_HII_like"/>
    <property type="match status" value="1"/>
</dbReference>
<dbReference type="InterPro" id="IPR024567">
    <property type="entry name" value="RNase_HII/HIII_dom"/>
</dbReference>
<dbReference type="InterPro" id="IPR001352">
    <property type="entry name" value="RNase_HII/HIII"/>
</dbReference>
<dbReference type="Gene3D" id="3.30.420.10">
    <property type="entry name" value="Ribonuclease H-like superfamily/Ribonuclease H"/>
    <property type="match status" value="2"/>
</dbReference>
<keyword evidence="6 11" id="KW-0540">Nuclease</keyword>
<dbReference type="InterPro" id="IPR012337">
    <property type="entry name" value="RNaseH-like_sf"/>
</dbReference>
<sequence length="516" mass="55227">GQLARCDARPEDERIGNASALGKLTAGRPRGAATLSWDQRRSPPTELSVQSECFFMVATAPRVIKHVASPRLLLLPGSGRASHTQPPSMLQLRLPRGACRVSNVPALCQAMLTARAAHVFRQLKAMSKRCEQLGTIRRSQRFAAATATESHGLVSSEETAVQDAPTALEKKTKASSARKRAAVTLLADATTALPTARGLVVAAVETKEAEHAVAKLEMAVVPAAKKQTSTKNGATREREQQLWAKGYTHVIGVDEAGRGPLAGPVVAAACVLPPGVDIPGINDSKQVDEAARERLYEAITGTPGVMWAVCEVDNVVIDRLNILQATMSAMRGAVDKLGLYPASEAQQCATPPLAAPQTQRKTRGRKGKAPVQAAQEEAAVEVHPPPSKSCNYLLVDGNRLPKDLPLSLHGHAEAVVKGDAQVLCIAAASIIAKVTRDRIMLAYHDMYPEFNFKQHKAYGVPEHLEALRRHQPCIIHRRSFEPVKSMTGWSRAAQLAEEAAASVAATSTVTNPPQVT</sequence>
<organism evidence="15 16">
    <name type="scientific">Haematococcus lacustris</name>
    <name type="common">Green alga</name>
    <name type="synonym">Haematococcus pluvialis</name>
    <dbReference type="NCBI Taxonomy" id="44745"/>
    <lineage>
        <taxon>Eukaryota</taxon>
        <taxon>Viridiplantae</taxon>
        <taxon>Chlorophyta</taxon>
        <taxon>core chlorophytes</taxon>
        <taxon>Chlorophyceae</taxon>
        <taxon>CS clade</taxon>
        <taxon>Chlamydomonadales</taxon>
        <taxon>Haematococcaceae</taxon>
        <taxon>Haematococcus</taxon>
    </lineage>
</organism>
<keyword evidence="5" id="KW-0963">Cytoplasm</keyword>
<keyword evidence="16" id="KW-1185">Reference proteome</keyword>
<dbReference type="GO" id="GO:0003723">
    <property type="term" value="F:RNA binding"/>
    <property type="evidence" value="ECO:0007669"/>
    <property type="project" value="UniProtKB-UniRule"/>
</dbReference>
<dbReference type="GO" id="GO:0046872">
    <property type="term" value="F:metal ion binding"/>
    <property type="evidence" value="ECO:0007669"/>
    <property type="project" value="UniProtKB-KW"/>
</dbReference>
<comment type="subcellular location">
    <subcellularLocation>
        <location evidence="3">Cytoplasm</location>
    </subcellularLocation>
</comment>
<evidence type="ECO:0000256" key="13">
    <source>
        <dbReference type="SAM" id="MobiDB-lite"/>
    </source>
</evidence>
<evidence type="ECO:0000256" key="10">
    <source>
        <dbReference type="ARBA" id="ARBA00023211"/>
    </source>
</evidence>
<evidence type="ECO:0000256" key="6">
    <source>
        <dbReference type="ARBA" id="ARBA00022722"/>
    </source>
</evidence>
<dbReference type="PROSITE" id="PS51975">
    <property type="entry name" value="RNASE_H_2"/>
    <property type="match status" value="1"/>
</dbReference>
<keyword evidence="10" id="KW-0464">Manganese</keyword>